<feature type="domain" description="Amidase" evidence="2">
    <location>
        <begin position="226"/>
        <end position="385"/>
    </location>
</feature>
<name>A0A3D8Q5E8_9HELO</name>
<comment type="caution">
    <text evidence="4">The sequence shown here is derived from an EMBL/GenBank/DDBJ whole genome shotgun (WGS) entry which is preliminary data.</text>
</comment>
<evidence type="ECO:0000313" key="5">
    <source>
        <dbReference type="Proteomes" id="UP000256645"/>
    </source>
</evidence>
<protein>
    <submittedName>
        <fullName evidence="4">Uncharacterized protein</fullName>
    </submittedName>
</protein>
<dbReference type="SUPFAM" id="SSF75304">
    <property type="entry name" value="Amidase signature (AS) enzymes"/>
    <property type="match status" value="1"/>
</dbReference>
<dbReference type="Proteomes" id="UP000256645">
    <property type="component" value="Unassembled WGS sequence"/>
</dbReference>
<keyword evidence="5" id="KW-1185">Reference proteome</keyword>
<dbReference type="PANTHER" id="PTHR46310">
    <property type="entry name" value="AMIDASE 1"/>
    <property type="match status" value="1"/>
</dbReference>
<dbReference type="Pfam" id="PF26053">
    <property type="entry name" value="DUF8016"/>
    <property type="match status" value="1"/>
</dbReference>
<feature type="signal peptide" evidence="1">
    <location>
        <begin position="1"/>
        <end position="19"/>
    </location>
</feature>
<dbReference type="InterPro" id="IPR036928">
    <property type="entry name" value="AS_sf"/>
</dbReference>
<proteinExistence type="predicted"/>
<feature type="chain" id="PRO_5017768167" evidence="1">
    <location>
        <begin position="20"/>
        <end position="657"/>
    </location>
</feature>
<reference evidence="4 5" key="1">
    <citation type="journal article" date="2018" name="IMA Fungus">
        <title>IMA Genome-F 9: Draft genome sequence of Annulohypoxylon stygium, Aspergillus mulundensis, Berkeleyomyces basicola (syn. Thielaviopsis basicola), Ceratocystis smalleyi, two Cercospora beticola strains, Coleophoma cylindrospora, Fusarium fracticaudum, Phialophora cf. hyalina, and Morchella septimelata.</title>
        <authorList>
            <person name="Wingfield B.D."/>
            <person name="Bills G.F."/>
            <person name="Dong Y."/>
            <person name="Huang W."/>
            <person name="Nel W.J."/>
            <person name="Swalarsk-Parry B.S."/>
            <person name="Vaghefi N."/>
            <person name="Wilken P.M."/>
            <person name="An Z."/>
            <person name="de Beer Z.W."/>
            <person name="De Vos L."/>
            <person name="Chen L."/>
            <person name="Duong T.A."/>
            <person name="Gao Y."/>
            <person name="Hammerbacher A."/>
            <person name="Kikkert J.R."/>
            <person name="Li Y."/>
            <person name="Li H."/>
            <person name="Li K."/>
            <person name="Li Q."/>
            <person name="Liu X."/>
            <person name="Ma X."/>
            <person name="Naidoo K."/>
            <person name="Pethybridge S.J."/>
            <person name="Sun J."/>
            <person name="Steenkamp E.T."/>
            <person name="van der Nest M.A."/>
            <person name="van Wyk S."/>
            <person name="Wingfield M.J."/>
            <person name="Xiong C."/>
            <person name="Yue Q."/>
            <person name="Zhang X."/>
        </authorList>
    </citation>
    <scope>NUCLEOTIDE SEQUENCE [LARGE SCALE GENOMIC DNA]</scope>
    <source>
        <strain evidence="4 5">BP6252</strain>
    </source>
</reference>
<dbReference type="EMBL" id="PDLM01000025">
    <property type="protein sequence ID" value="RDW57032.1"/>
    <property type="molecule type" value="Genomic_DNA"/>
</dbReference>
<dbReference type="Gene3D" id="3.90.1300.10">
    <property type="entry name" value="Amidase signature (AS) domain"/>
    <property type="match status" value="1"/>
</dbReference>
<sequence>MHPLKAAILAAVYVGKVWSAPIAITLQGSDGSLLYTLGNSTSPFYVPSPVKSGPVGTYQVSYTGPEVFVPFTVLVTNETVITSDILVKTLDLYMEDDVYSMGFYDGLQIITTQSSAILDASAVAYLSNKTLSYILVDSFISGNLSSATAFVKSEITPPGPYLGKVSKGSLSLYKTYATFYDEYDTFMSGFTPNDDGSYSSIGLWQPQHYDILIPYPSRLYSALLDTDKYPLAGLRFAIKDIIDIEGIVQHGGSQAYARVYPTPKNATAPAMLDLIALGAVPIGNTKPATFAWGAWPDQNVDIPYPWNPRADRYLGLSASSHGSAAAIAAYPELDFTIGTDTGGSVRNPADRAGVYGLRPTWSAINVTGVITSAKTLDAVGFLARDPWLSNKLAKLWLGPDNPALASGSFSHPMKIIYPVEWFPINSSTAQALIDEWLTNVTTSLGMTIEYQNTTEIFQDVIGYNGTLQEWSTNISSVNIRDNWLALGEQFVSDYGAANGGQYPPLDISVRTPWAESPTYTEEYYDQNVALSWEFTDFINDHVIVGNNETCSDGLWIYQIADTGGGIPEYRDRTLDYFPAYTGAMRGASIAPFAHTVDITVPIGQIPYMSAISHVEEQLAITLSFVAHRGCDLALMAFVEACADAGYCKEVKTGRTAY</sequence>
<gene>
    <name evidence="4" type="ORF">BP6252_13904</name>
</gene>
<dbReference type="InterPro" id="IPR023631">
    <property type="entry name" value="Amidase_dom"/>
</dbReference>
<dbReference type="OrthoDB" id="5423360at2759"/>
<evidence type="ECO:0000259" key="3">
    <source>
        <dbReference type="Pfam" id="PF26053"/>
    </source>
</evidence>
<keyword evidence="1" id="KW-0732">Signal</keyword>
<evidence type="ECO:0000256" key="1">
    <source>
        <dbReference type="SAM" id="SignalP"/>
    </source>
</evidence>
<dbReference type="STRING" id="1849047.A0A3D8Q5E8"/>
<dbReference type="Pfam" id="PF01425">
    <property type="entry name" value="Amidase"/>
    <property type="match status" value="1"/>
</dbReference>
<feature type="domain" description="Scytalone dehydratase-like protein Arp1 N-terminal" evidence="3">
    <location>
        <begin position="63"/>
        <end position="176"/>
    </location>
</feature>
<accession>A0A3D8Q5E8</accession>
<evidence type="ECO:0000313" key="4">
    <source>
        <dbReference type="EMBL" id="RDW57032.1"/>
    </source>
</evidence>
<dbReference type="AlphaFoldDB" id="A0A3D8Q5E8"/>
<organism evidence="4 5">
    <name type="scientific">Coleophoma cylindrospora</name>
    <dbReference type="NCBI Taxonomy" id="1849047"/>
    <lineage>
        <taxon>Eukaryota</taxon>
        <taxon>Fungi</taxon>
        <taxon>Dikarya</taxon>
        <taxon>Ascomycota</taxon>
        <taxon>Pezizomycotina</taxon>
        <taxon>Leotiomycetes</taxon>
        <taxon>Helotiales</taxon>
        <taxon>Dermateaceae</taxon>
        <taxon>Coleophoma</taxon>
    </lineage>
</organism>
<dbReference type="InterPro" id="IPR058329">
    <property type="entry name" value="Arp1_N"/>
</dbReference>
<evidence type="ECO:0000259" key="2">
    <source>
        <dbReference type="Pfam" id="PF01425"/>
    </source>
</evidence>
<dbReference type="PANTHER" id="PTHR46310:SF7">
    <property type="entry name" value="AMIDASE 1"/>
    <property type="match status" value="1"/>
</dbReference>